<feature type="compositionally biased region" description="Low complexity" evidence="1">
    <location>
        <begin position="49"/>
        <end position="58"/>
    </location>
</feature>
<name>A0AAQ3KCY6_9LILI</name>
<dbReference type="EMBL" id="CP136893">
    <property type="protein sequence ID" value="WOL06127.1"/>
    <property type="molecule type" value="Genomic_DNA"/>
</dbReference>
<evidence type="ECO:0000313" key="3">
    <source>
        <dbReference type="Proteomes" id="UP001327560"/>
    </source>
</evidence>
<dbReference type="PANTHER" id="PTHR35486:SF1">
    <property type="entry name" value="OS02G0689500 PROTEIN"/>
    <property type="match status" value="1"/>
</dbReference>
<dbReference type="Proteomes" id="UP001327560">
    <property type="component" value="Chromosome 4"/>
</dbReference>
<organism evidence="2 3">
    <name type="scientific">Canna indica</name>
    <name type="common">Indian-shot</name>
    <dbReference type="NCBI Taxonomy" id="4628"/>
    <lineage>
        <taxon>Eukaryota</taxon>
        <taxon>Viridiplantae</taxon>
        <taxon>Streptophyta</taxon>
        <taxon>Embryophyta</taxon>
        <taxon>Tracheophyta</taxon>
        <taxon>Spermatophyta</taxon>
        <taxon>Magnoliopsida</taxon>
        <taxon>Liliopsida</taxon>
        <taxon>Zingiberales</taxon>
        <taxon>Cannaceae</taxon>
        <taxon>Canna</taxon>
    </lineage>
</organism>
<reference evidence="2 3" key="1">
    <citation type="submission" date="2023-10" db="EMBL/GenBank/DDBJ databases">
        <title>Chromosome-scale genome assembly provides insights into flower coloration mechanisms of Canna indica.</title>
        <authorList>
            <person name="Li C."/>
        </authorList>
    </citation>
    <scope>NUCLEOTIDE SEQUENCE [LARGE SCALE GENOMIC DNA]</scope>
    <source>
        <tissue evidence="2">Flower</tissue>
    </source>
</reference>
<proteinExistence type="predicted"/>
<feature type="region of interest" description="Disordered" evidence="1">
    <location>
        <begin position="36"/>
        <end position="78"/>
    </location>
</feature>
<accession>A0AAQ3KCY6</accession>
<gene>
    <name evidence="2" type="ORF">Cni_G14859</name>
</gene>
<evidence type="ECO:0000256" key="1">
    <source>
        <dbReference type="SAM" id="MobiDB-lite"/>
    </source>
</evidence>
<dbReference type="AlphaFoldDB" id="A0AAQ3KCY6"/>
<feature type="region of interest" description="Disordered" evidence="1">
    <location>
        <begin position="138"/>
        <end position="173"/>
    </location>
</feature>
<dbReference type="PANTHER" id="PTHR35486">
    <property type="entry name" value="EXPRESSED PROTEIN"/>
    <property type="match status" value="1"/>
</dbReference>
<evidence type="ECO:0000313" key="2">
    <source>
        <dbReference type="EMBL" id="WOL06127.1"/>
    </source>
</evidence>
<protein>
    <submittedName>
        <fullName evidence="2">Uncharacterized protein</fullName>
    </submittedName>
</protein>
<sequence length="211" mass="23120">MMCKTHPFESGVGVCAICLRQRLFALTETVSGSTEIATEEVISPEHQPSSKPSSTTHTPSPPSLGHFPRSVSPYVPRAGTTRRSFVLSTVFSRRRRGDDRDTKPQQSTTTSWLSTLLHGRWRKKKMSRMFSANDDAAAAGRDRGMSPESGCYADSSPSWLPRRPKPSPMRGVTAEHKHHHGALAGFAVCFSPLTMASPSRWRSRVAGIGLS</sequence>
<keyword evidence="3" id="KW-1185">Reference proteome</keyword>